<name>A0A811YPZ5_NYCPR</name>
<reference evidence="2" key="1">
    <citation type="submission" date="2020-12" db="EMBL/GenBank/DDBJ databases">
        <authorList>
            <consortium name="Molecular Ecology Group"/>
        </authorList>
    </citation>
    <scope>NUCLEOTIDE SEQUENCE</scope>
    <source>
        <strain evidence="2">TBG_1078</strain>
    </source>
</reference>
<proteinExistence type="predicted"/>
<dbReference type="AlphaFoldDB" id="A0A811YPZ5"/>
<dbReference type="EMBL" id="CAJHUB010000740">
    <property type="protein sequence ID" value="CAD7679606.1"/>
    <property type="molecule type" value="Genomic_DNA"/>
</dbReference>
<gene>
    <name evidence="2" type="ORF">NYPRO_LOCUS12405</name>
</gene>
<feature type="region of interest" description="Disordered" evidence="1">
    <location>
        <begin position="316"/>
        <end position="336"/>
    </location>
</feature>
<evidence type="ECO:0000313" key="2">
    <source>
        <dbReference type="EMBL" id="CAD7679606.1"/>
    </source>
</evidence>
<organism evidence="2 3">
    <name type="scientific">Nyctereutes procyonoides</name>
    <name type="common">Raccoon dog</name>
    <name type="synonym">Canis procyonoides</name>
    <dbReference type="NCBI Taxonomy" id="34880"/>
    <lineage>
        <taxon>Eukaryota</taxon>
        <taxon>Metazoa</taxon>
        <taxon>Chordata</taxon>
        <taxon>Craniata</taxon>
        <taxon>Vertebrata</taxon>
        <taxon>Euteleostomi</taxon>
        <taxon>Mammalia</taxon>
        <taxon>Eutheria</taxon>
        <taxon>Laurasiatheria</taxon>
        <taxon>Carnivora</taxon>
        <taxon>Caniformia</taxon>
        <taxon>Canidae</taxon>
        <taxon>Nyctereutes</taxon>
    </lineage>
</organism>
<dbReference type="Proteomes" id="UP000645828">
    <property type="component" value="Unassembled WGS sequence"/>
</dbReference>
<accession>A0A811YPZ5</accession>
<evidence type="ECO:0000256" key="1">
    <source>
        <dbReference type="SAM" id="MobiDB-lite"/>
    </source>
</evidence>
<keyword evidence="3" id="KW-1185">Reference proteome</keyword>
<evidence type="ECO:0000313" key="3">
    <source>
        <dbReference type="Proteomes" id="UP000645828"/>
    </source>
</evidence>
<feature type="region of interest" description="Disordered" evidence="1">
    <location>
        <begin position="104"/>
        <end position="131"/>
    </location>
</feature>
<protein>
    <submittedName>
        <fullName evidence="2">(raccoon dog) hypothetical protein</fullName>
    </submittedName>
</protein>
<sequence>MVAAVSRPSASVCSRCPAACMRGLAVSLLPPLGVALQWLLGERARSPGPAPAPGCCCCLGTGTSLCPCGRARQSSDLAPSPASAWSRWPCPGLRLVSSRGLLGSGRGRRVSPENSVGRLSGGPQSGRPVREPRCAVTASLCAQPLRVTTAELASYHVTSSIVSQPVRTSRGPGLRLLSRAQDDHTCSPLACFVSWRIVSSRKATALPSRSAPDKVRRISDLAVCVWNEQKRACVACLEECLVKFLHGGIFPVILRGGDNEVPAPEQQAASPGPRVTVGDLATRPLCRLTPTVGRGGARACPPEGCLWLSASTPSAVPTPSSRPPAPGAQLGIPIVI</sequence>
<comment type="caution">
    <text evidence="2">The sequence shown here is derived from an EMBL/GenBank/DDBJ whole genome shotgun (WGS) entry which is preliminary data.</text>
</comment>